<sequence length="644" mass="72471">MKKTMLLLMLALLILGCCGIIWPGTKDEFEMIPKTANAVVILRPSSILGDTDLTPLFGSEVDYEIGQIERNTGIDLNKMDRLLIFLKFDSFTQQDATYYGFIAKGTIDKDKILENIREDNTVSELDYHNRVMYRISPVEMSANESYLSFIGDNVLVSGSKEAVEDSIDVDTGKADSITGRQNLTALYNKIGKDPIFVFLVESSPAIKREISTMGDQAPESLNLQVLSEVESLGLSIGKTGKNIDIRMIALTTDSTSAGLIVRVLEKAVSTARNMSQSGTSVGTLLAKISIKTDKNEVSVSISPTLDELETAYDELFTNVGITGSGWYTCNDVSSSPCDAYQGVYCDKFNPMDINVRQAAAEAISKHPGSYSANQILDIYDWVHQNIIYQNVPVNLTYEPYSPRETLLTKSGDCKNQAVLIASMIEAIGGSARILIIPECNHAFAEVYIGGNSTTNRFVNATFAHYSTAPEVHWHTSKNDTEIWFPLDTAGGSYPGNTIEKCWNVSQTFVLYNCNLNGWEWKAPDVTWMEYGPFKLYDKNEVIEPNTWIYFTYSVNTTKYDYCVYNIKLTSKARLFDWYVIPATDYNNFKNGYSYHYYYREEQLADTEYNFTMTNPDKFNVIIKNSNDYYPMTIVTTINERCYKK</sequence>
<proteinExistence type="predicted"/>
<name>A0A7D6BQC1_FERL1</name>
<dbReference type="Proteomes" id="UP000510821">
    <property type="component" value="Chromosome"/>
</dbReference>
<dbReference type="Pfam" id="PF01841">
    <property type="entry name" value="Transglut_core"/>
    <property type="match status" value="1"/>
</dbReference>
<protein>
    <recommendedName>
        <fullName evidence="1">Transglutaminase-like domain-containing protein</fullName>
    </recommendedName>
</protein>
<dbReference type="EMBL" id="CP058998">
    <property type="protein sequence ID" value="QLJ52663.1"/>
    <property type="molecule type" value="Genomic_DNA"/>
</dbReference>
<dbReference type="Gene3D" id="3.10.620.30">
    <property type="match status" value="1"/>
</dbReference>
<dbReference type="AlphaFoldDB" id="A0A7D6BQC1"/>
<reference evidence="3" key="1">
    <citation type="submission" date="2020-07" db="EMBL/GenBank/DDBJ databases">
        <title>Metabolic diversity and evolutionary history of the archaeal phylum ###Micrarchaeota### uncovered from a freshwater lake metagenome.</title>
        <authorList>
            <person name="Kadnikov V.V."/>
            <person name="Savvichev A.S."/>
            <person name="Mardanov A.V."/>
            <person name="Beletsky A.V."/>
            <person name="Chupakov A.V."/>
            <person name="Kokryatskaya N.M."/>
            <person name="Pimenov N.V."/>
            <person name="Ravin N.V."/>
        </authorList>
    </citation>
    <scope>NUCLEOTIDE SEQUENCE [LARGE SCALE GENOMIC DNA]</scope>
</reference>
<organism evidence="2 3">
    <name type="scientific">Fermentimicrarchaeum limneticum</name>
    <dbReference type="NCBI Taxonomy" id="2795018"/>
    <lineage>
        <taxon>Archaea</taxon>
        <taxon>Candidatus Micrarchaeota</taxon>
        <taxon>Candidatus Fermentimicrarchaeales</taxon>
        <taxon>Candidatus Fermentimicrarchaeaceae</taxon>
        <taxon>Candidatus Fermentimicrarchaeum</taxon>
    </lineage>
</organism>
<feature type="domain" description="Transglutaminase-like" evidence="1">
    <location>
        <begin position="368"/>
        <end position="449"/>
    </location>
</feature>
<evidence type="ECO:0000313" key="2">
    <source>
        <dbReference type="EMBL" id="QLJ52663.1"/>
    </source>
</evidence>
<dbReference type="PROSITE" id="PS51257">
    <property type="entry name" value="PROKAR_LIPOPROTEIN"/>
    <property type="match status" value="1"/>
</dbReference>
<evidence type="ECO:0000313" key="3">
    <source>
        <dbReference type="Proteomes" id="UP000510821"/>
    </source>
</evidence>
<dbReference type="InterPro" id="IPR038765">
    <property type="entry name" value="Papain-like_cys_pep_sf"/>
</dbReference>
<gene>
    <name evidence="2" type="ORF">Sv326_0488</name>
</gene>
<accession>A0A7D6BQC1</accession>
<dbReference type="KEGG" id="flt:Sv326_0488"/>
<dbReference type="SUPFAM" id="SSF54001">
    <property type="entry name" value="Cysteine proteinases"/>
    <property type="match status" value="1"/>
</dbReference>
<dbReference type="InterPro" id="IPR002931">
    <property type="entry name" value="Transglutaminase-like"/>
</dbReference>
<evidence type="ECO:0000259" key="1">
    <source>
        <dbReference type="Pfam" id="PF01841"/>
    </source>
</evidence>